<dbReference type="RefSeq" id="WP_349947320.1">
    <property type="nucleotide sequence ID" value="NZ_CP157940.1"/>
</dbReference>
<proteinExistence type="predicted"/>
<reference evidence="1" key="1">
    <citation type="submission" date="2024-06" db="EMBL/GenBank/DDBJ databases">
        <title>Lacrimispora cavernae sp. nov., a novel anaerobe isolated from bat guano pile inside a cave.</title>
        <authorList>
            <person name="Miller S.L."/>
            <person name="Lu N."/>
            <person name="King J."/>
            <person name="Sankaranarayanan K."/>
            <person name="Lawson P.A."/>
        </authorList>
    </citation>
    <scope>NUCLEOTIDE SEQUENCE</scope>
    <source>
        <strain evidence="1">BS-2</strain>
    </source>
</reference>
<gene>
    <name evidence="1" type="ORF">ABFV83_02205</name>
</gene>
<accession>A0AAU7PQT3</accession>
<organism evidence="1">
    <name type="scientific">Lacrimispora sp. BS-2</name>
    <dbReference type="NCBI Taxonomy" id="3151850"/>
    <lineage>
        <taxon>Bacteria</taxon>
        <taxon>Bacillati</taxon>
        <taxon>Bacillota</taxon>
        <taxon>Clostridia</taxon>
        <taxon>Lachnospirales</taxon>
        <taxon>Lachnospiraceae</taxon>
        <taxon>Lacrimispora</taxon>
    </lineage>
</organism>
<dbReference type="AlphaFoldDB" id="A0AAU7PQT3"/>
<evidence type="ECO:0000313" key="1">
    <source>
        <dbReference type="EMBL" id="XBS54628.1"/>
    </source>
</evidence>
<protein>
    <submittedName>
        <fullName evidence="1">Uncharacterized protein</fullName>
    </submittedName>
</protein>
<sequence>MSVRTEEAAAMVKGVFCDAYIFYQKYHGKPMEPGLWNSATTDFGQIMKKYNGAPICGRIMLATFTQLEEEKNGRCDNAS</sequence>
<name>A0AAU7PQT3_9FIRM</name>
<dbReference type="EMBL" id="CP157940">
    <property type="protein sequence ID" value="XBS54628.1"/>
    <property type="molecule type" value="Genomic_DNA"/>
</dbReference>